<evidence type="ECO:0000259" key="6">
    <source>
        <dbReference type="Pfam" id="PF04811"/>
    </source>
</evidence>
<reference evidence="8 9" key="1">
    <citation type="journal article" date="2011" name="Genome Biol. Evol.">
        <title>Integration of the genetic map and genome assembly of fugu facilitates insights into distinct features of genome evolution in teleosts and mammals.</title>
        <authorList>
            <person name="Kai W."/>
            <person name="Kikuchi K."/>
            <person name="Tohari S."/>
            <person name="Chew A.K."/>
            <person name="Tay A."/>
            <person name="Fujiwara A."/>
            <person name="Hosoya S."/>
            <person name="Suetake H."/>
            <person name="Naruse K."/>
            <person name="Brenner S."/>
            <person name="Suzuki Y."/>
            <person name="Venkatesh B."/>
        </authorList>
    </citation>
    <scope>NUCLEOTIDE SEQUENCE [LARGE SCALE GENOMIC DNA]</scope>
</reference>
<dbReference type="Gene3D" id="3.40.20.10">
    <property type="entry name" value="Severin"/>
    <property type="match status" value="1"/>
</dbReference>
<dbReference type="GO" id="GO:0005789">
    <property type="term" value="C:endoplasmic reticulum membrane"/>
    <property type="evidence" value="ECO:0007669"/>
    <property type="project" value="UniProtKB-SubCell"/>
</dbReference>
<keyword evidence="4" id="KW-1133">Transmembrane helix</keyword>
<dbReference type="Pfam" id="PF04815">
    <property type="entry name" value="Sec23_helical"/>
    <property type="match status" value="1"/>
</dbReference>
<evidence type="ECO:0000256" key="4">
    <source>
        <dbReference type="SAM" id="Phobius"/>
    </source>
</evidence>
<sequence>MLHIKGKIFIVSASFTCLFLLLWSLVPWQHYQPTNGVQGARVDKDKRPELSMGSYEVLGAEKVKFSQTSLRVVWNFAAFYVMFSSCCCPSLRAGSSRREDGGALSDVRVGLMTYDTHVHLYDLSPVLSRPHMLVITDTEDLQLPVREGLLVLPVELPVKAGLAVLQVGPSCSSELSCPGKLLIFHAAPLTESHPSNGSSGFFGSNKPKVRSIFQPSDRALSLAKECVSQGCGVHMFVLSQQDVGGAWPGHIPYLTGGALHSYSQLQGELDRERFSTDLWRSVEMDTAYKADLRLFVSKGQTSFNFIHLVILLNTRSPICLGLTLILSVFQAVLSYCTQTGDRRTRVHTLTLGCSRHLQDIFRQYQAQTLLTFYCKKIYCAALERPLQELRGELQTDVTEALASYRKHSCSVSVSLVLPQHLRALPVYINSLRKSDVLLPGLRTSIHQRLQQRCQVLGLDTLCISTHFYPLLLPLVSDSSDPPNPEEPLRCSASSLKPTGVYLVHAPLTLFLWVGAQVPACTLVQLMKQSSLRFHLNDRRVTITSVKDVIVFVSWKHHGRDFLPQLWVVKQGDAGEEALQRHLVEDKSPNGGASYADFLYHLHVNSVRLLQ</sequence>
<dbReference type="GO" id="GO:0006886">
    <property type="term" value="P:intracellular protein transport"/>
    <property type="evidence" value="ECO:0007669"/>
    <property type="project" value="InterPro"/>
</dbReference>
<dbReference type="Ensembl" id="ENSTRUT00000050485.2">
    <property type="protein sequence ID" value="ENSTRUP00000049273.2"/>
    <property type="gene ID" value="ENSTRUG00000022350.2"/>
</dbReference>
<protein>
    <submittedName>
        <fullName evidence="8">Si:dkey-13n15.2</fullName>
    </submittedName>
</protein>
<feature type="domain" description="Sec23/Sec24 trunk" evidence="6">
    <location>
        <begin position="164"/>
        <end position="281"/>
    </location>
</feature>
<dbReference type="AlphaFoldDB" id="A0A3B5K086"/>
<evidence type="ECO:0000256" key="1">
    <source>
        <dbReference type="ARBA" id="ARBA00004299"/>
    </source>
</evidence>
<evidence type="ECO:0000313" key="9">
    <source>
        <dbReference type="Proteomes" id="UP000005226"/>
    </source>
</evidence>
<dbReference type="PANTHER" id="PTHR13803">
    <property type="entry name" value="SEC24-RELATED PROTEIN"/>
    <property type="match status" value="1"/>
</dbReference>
<dbReference type="InterPro" id="IPR050550">
    <property type="entry name" value="SEC23_SEC24_subfamily"/>
</dbReference>
<keyword evidence="4" id="KW-0812">Transmembrane</keyword>
<dbReference type="InterPro" id="IPR007123">
    <property type="entry name" value="Gelsolin-like_dom"/>
</dbReference>
<accession>A0A3B5K086</accession>
<dbReference type="InterPro" id="IPR036175">
    <property type="entry name" value="Sec23/24_helical_dom_sf"/>
</dbReference>
<keyword evidence="3" id="KW-0968">Cytoplasmic vesicle</keyword>
<evidence type="ECO:0000256" key="3">
    <source>
        <dbReference type="ARBA" id="ARBA00023329"/>
    </source>
</evidence>
<keyword evidence="9" id="KW-1185">Reference proteome</keyword>
<dbReference type="InterPro" id="IPR006900">
    <property type="entry name" value="Sec23/24_helical_dom"/>
</dbReference>
<feature type="domain" description="Sec23/Sec24 helical" evidence="7">
    <location>
        <begin position="367"/>
        <end position="460"/>
    </location>
</feature>
<name>A0A3B5K086_TAKRU</name>
<dbReference type="InterPro" id="IPR006896">
    <property type="entry name" value="Sec23/24_trunk_dom"/>
</dbReference>
<evidence type="ECO:0000259" key="5">
    <source>
        <dbReference type="Pfam" id="PF00626"/>
    </source>
</evidence>
<reference evidence="8" key="3">
    <citation type="submission" date="2025-09" db="UniProtKB">
        <authorList>
            <consortium name="Ensembl"/>
        </authorList>
    </citation>
    <scope>IDENTIFICATION</scope>
</reference>
<dbReference type="InterPro" id="IPR036465">
    <property type="entry name" value="vWFA_dom_sf"/>
</dbReference>
<dbReference type="Proteomes" id="UP000005226">
    <property type="component" value="Chromosome 21"/>
</dbReference>
<comment type="subcellular location">
    <subcellularLocation>
        <location evidence="1">Cytoplasmic vesicle</location>
        <location evidence="1">COPII-coated vesicle membrane</location>
        <topology evidence="1">Peripheral membrane protein</topology>
        <orientation evidence="1">Cytoplasmic side</orientation>
    </subcellularLocation>
    <subcellularLocation>
        <location evidence="2">Endoplasmic reticulum membrane</location>
        <topology evidence="2">Peripheral membrane protein</topology>
        <orientation evidence="2">Cytoplasmic side</orientation>
    </subcellularLocation>
</comment>
<reference evidence="8" key="2">
    <citation type="submission" date="2025-08" db="UniProtKB">
        <authorList>
            <consortium name="Ensembl"/>
        </authorList>
    </citation>
    <scope>IDENTIFICATION</scope>
</reference>
<keyword evidence="4" id="KW-0472">Membrane</keyword>
<dbReference type="Gene3D" id="3.40.50.410">
    <property type="entry name" value="von Willebrand factor, type A domain"/>
    <property type="match status" value="2"/>
</dbReference>
<dbReference type="PANTHER" id="PTHR13803:SF29">
    <property type="entry name" value="PROTEIN TRANSPORT PROTEIN SEC24C"/>
    <property type="match status" value="1"/>
</dbReference>
<dbReference type="Pfam" id="PF04811">
    <property type="entry name" value="Sec23_trunk"/>
    <property type="match status" value="2"/>
</dbReference>
<dbReference type="SUPFAM" id="SSF81811">
    <property type="entry name" value="Helical domain of Sec23/24"/>
    <property type="match status" value="1"/>
</dbReference>
<feature type="transmembrane region" description="Helical" evidence="4">
    <location>
        <begin position="7"/>
        <end position="26"/>
    </location>
</feature>
<feature type="domain" description="Sec23/Sec24 trunk" evidence="6">
    <location>
        <begin position="105"/>
        <end position="153"/>
    </location>
</feature>
<dbReference type="GO" id="GO:0000149">
    <property type="term" value="F:SNARE binding"/>
    <property type="evidence" value="ECO:0007669"/>
    <property type="project" value="TreeGrafter"/>
</dbReference>
<dbReference type="Pfam" id="PF00626">
    <property type="entry name" value="Gelsolin"/>
    <property type="match status" value="1"/>
</dbReference>
<evidence type="ECO:0000259" key="7">
    <source>
        <dbReference type="Pfam" id="PF04815"/>
    </source>
</evidence>
<evidence type="ECO:0000313" key="8">
    <source>
        <dbReference type="Ensembl" id="ENSTRUP00000049273.2"/>
    </source>
</evidence>
<dbReference type="SUPFAM" id="SSF53300">
    <property type="entry name" value="vWA-like"/>
    <property type="match status" value="1"/>
</dbReference>
<dbReference type="InParanoid" id="A0A3B5K086"/>
<feature type="domain" description="Gelsolin-like" evidence="5">
    <location>
        <begin position="485"/>
        <end position="524"/>
    </location>
</feature>
<dbReference type="GO" id="GO:0008270">
    <property type="term" value="F:zinc ion binding"/>
    <property type="evidence" value="ECO:0007669"/>
    <property type="project" value="TreeGrafter"/>
</dbReference>
<dbReference type="InterPro" id="IPR036180">
    <property type="entry name" value="Gelsolin-like_dom_sf"/>
</dbReference>
<dbReference type="STRING" id="31033.ENSTRUP00000049273"/>
<dbReference type="SUPFAM" id="SSF81995">
    <property type="entry name" value="beta-sandwich domain of Sec23/24"/>
    <property type="match status" value="1"/>
</dbReference>
<dbReference type="GO" id="GO:0090110">
    <property type="term" value="P:COPII-coated vesicle cargo loading"/>
    <property type="evidence" value="ECO:0007669"/>
    <property type="project" value="TreeGrafter"/>
</dbReference>
<organism evidence="8 9">
    <name type="scientific">Takifugu rubripes</name>
    <name type="common">Japanese pufferfish</name>
    <name type="synonym">Fugu rubripes</name>
    <dbReference type="NCBI Taxonomy" id="31033"/>
    <lineage>
        <taxon>Eukaryota</taxon>
        <taxon>Metazoa</taxon>
        <taxon>Chordata</taxon>
        <taxon>Craniata</taxon>
        <taxon>Vertebrata</taxon>
        <taxon>Euteleostomi</taxon>
        <taxon>Actinopterygii</taxon>
        <taxon>Neopterygii</taxon>
        <taxon>Teleostei</taxon>
        <taxon>Neoteleostei</taxon>
        <taxon>Acanthomorphata</taxon>
        <taxon>Eupercaria</taxon>
        <taxon>Tetraodontiformes</taxon>
        <taxon>Tetradontoidea</taxon>
        <taxon>Tetraodontidae</taxon>
        <taxon>Takifugu</taxon>
    </lineage>
</organism>
<dbReference type="SUPFAM" id="SSF82754">
    <property type="entry name" value="C-terminal, gelsolin-like domain of Sec23/24"/>
    <property type="match status" value="1"/>
</dbReference>
<dbReference type="GO" id="GO:0070971">
    <property type="term" value="C:endoplasmic reticulum exit site"/>
    <property type="evidence" value="ECO:0007669"/>
    <property type="project" value="TreeGrafter"/>
</dbReference>
<proteinExistence type="predicted"/>
<evidence type="ECO:0000256" key="2">
    <source>
        <dbReference type="ARBA" id="ARBA00004397"/>
    </source>
</evidence>
<dbReference type="GeneTree" id="ENSGT00950000182924"/>
<dbReference type="InterPro" id="IPR029006">
    <property type="entry name" value="ADF-H/Gelsolin-like_dom_sf"/>
</dbReference>
<dbReference type="Gene3D" id="1.20.120.730">
    <property type="entry name" value="Sec23/Sec24 helical domain"/>
    <property type="match status" value="1"/>
</dbReference>
<dbReference type="GO" id="GO:0030127">
    <property type="term" value="C:COPII vesicle coat"/>
    <property type="evidence" value="ECO:0007669"/>
    <property type="project" value="InterPro"/>
</dbReference>